<dbReference type="Pfam" id="PF00550">
    <property type="entry name" value="PP-binding"/>
    <property type="match status" value="1"/>
</dbReference>
<dbReference type="InterPro" id="IPR006162">
    <property type="entry name" value="Ppantetheine_attach_site"/>
</dbReference>
<dbReference type="SUPFAM" id="SSF47336">
    <property type="entry name" value="ACP-like"/>
    <property type="match status" value="1"/>
</dbReference>
<dbReference type="GO" id="GO:0000035">
    <property type="term" value="F:acyl binding"/>
    <property type="evidence" value="ECO:0007669"/>
    <property type="project" value="TreeGrafter"/>
</dbReference>
<dbReference type="InterPro" id="IPR036736">
    <property type="entry name" value="ACP-like_sf"/>
</dbReference>
<dbReference type="GO" id="GO:0009245">
    <property type="term" value="P:lipid A biosynthetic process"/>
    <property type="evidence" value="ECO:0007669"/>
    <property type="project" value="TreeGrafter"/>
</dbReference>
<evidence type="ECO:0000256" key="6">
    <source>
        <dbReference type="ARBA" id="ARBA00023160"/>
    </source>
</evidence>
<dbReference type="NCBIfam" id="NF002150">
    <property type="entry name" value="PRK00982.1-4"/>
    <property type="match status" value="1"/>
</dbReference>
<comment type="similarity">
    <text evidence="7">Belongs to the acyl carrier protein (ACP) family.</text>
</comment>
<reference evidence="11 12" key="1">
    <citation type="journal article" date="2013" name="Genome Announc.">
        <title>Complete Genome Sequence of the Porcine Strain Brachyspira pilosicoli P43/6/78(T.).</title>
        <authorList>
            <person name="Lin C."/>
            <person name="den Bakker H.C."/>
            <person name="Suzuki H."/>
            <person name="Lefebure T."/>
            <person name="Ponnala L."/>
            <person name="Sun Q."/>
            <person name="Stanhope M.J."/>
            <person name="Wiedmann M."/>
            <person name="Duhamel G.E."/>
        </authorList>
    </citation>
    <scope>NUCLEOTIDE SEQUENCE [LARGE SCALE GENOMIC DNA]</scope>
    <source>
        <strain evidence="11 12">P43/6/78</strain>
    </source>
</reference>
<dbReference type="InterPro" id="IPR009081">
    <property type="entry name" value="PP-bd_ACP"/>
</dbReference>
<evidence type="ECO:0000313" key="11">
    <source>
        <dbReference type="EMBL" id="AGA65433.1"/>
    </source>
</evidence>
<dbReference type="RefSeq" id="WP_013243488.1">
    <property type="nucleotide sequence ID" value="NC_019908.1"/>
</dbReference>
<comment type="subcellular location">
    <subcellularLocation>
        <location evidence="7">Cytoplasm</location>
    </subcellularLocation>
</comment>
<sequence length="78" mass="8934">MALIDEIKDVVANQLNISDKSKITDTASFVDDLNADSLDLVELIMELEKRYDIKIPQEEQEKIKNVADAAKYIEEHKK</sequence>
<gene>
    <name evidence="7" type="primary">acpP</name>
    <name evidence="11" type="ORF">BPP43_00345</name>
</gene>
<accession>A0A3B6VHL9</accession>
<keyword evidence="5 7" id="KW-0443">Lipid metabolism</keyword>
<dbReference type="NCBIfam" id="NF002148">
    <property type="entry name" value="PRK00982.1-2"/>
    <property type="match status" value="1"/>
</dbReference>
<dbReference type="PANTHER" id="PTHR20863">
    <property type="entry name" value="ACYL CARRIER PROTEIN"/>
    <property type="match status" value="1"/>
</dbReference>
<dbReference type="Proteomes" id="UP000010793">
    <property type="component" value="Chromosome"/>
</dbReference>
<dbReference type="GeneID" id="56439112"/>
<organism evidence="11 12">
    <name type="scientific">Brachyspira pilosicoli P43/6/78</name>
    <dbReference type="NCBI Taxonomy" id="1042417"/>
    <lineage>
        <taxon>Bacteria</taxon>
        <taxon>Pseudomonadati</taxon>
        <taxon>Spirochaetota</taxon>
        <taxon>Spirochaetia</taxon>
        <taxon>Brachyspirales</taxon>
        <taxon>Brachyspiraceae</taxon>
        <taxon>Brachyspira</taxon>
    </lineage>
</organism>
<dbReference type="HAMAP" id="MF_01217">
    <property type="entry name" value="Acyl_carrier"/>
    <property type="match status" value="1"/>
</dbReference>
<dbReference type="PROSITE" id="PS00012">
    <property type="entry name" value="PHOSPHOPANTETHEINE"/>
    <property type="match status" value="1"/>
</dbReference>
<comment type="PTM">
    <text evidence="9">4'-phosphopantetheine is transferred from CoA to a specific serine of apo-ACP by acpS.</text>
</comment>
<protein>
    <recommendedName>
        <fullName evidence="7 8">Acyl carrier protein</fullName>
        <shortName evidence="7">ACP</shortName>
    </recommendedName>
</protein>
<keyword evidence="7" id="KW-0963">Cytoplasm</keyword>
<proteinExistence type="inferred from homology"/>
<dbReference type="Gene3D" id="1.10.1200.10">
    <property type="entry name" value="ACP-like"/>
    <property type="match status" value="1"/>
</dbReference>
<keyword evidence="3 7" id="KW-0597">Phosphoprotein</keyword>
<comment type="function">
    <text evidence="7 9">Carrier of the growing fatty acid chain in fatty acid biosynthesis.</text>
</comment>
<dbReference type="EMBL" id="CP002873">
    <property type="protein sequence ID" value="AGA65433.1"/>
    <property type="molecule type" value="Genomic_DNA"/>
</dbReference>
<evidence type="ECO:0000256" key="1">
    <source>
        <dbReference type="ARBA" id="ARBA00022450"/>
    </source>
</evidence>
<feature type="modified residue" description="O-(pantetheine 4'-phosphoryl)serine" evidence="7">
    <location>
        <position position="37"/>
    </location>
</feature>
<dbReference type="UniPathway" id="UPA00094"/>
<evidence type="ECO:0000256" key="8">
    <source>
        <dbReference type="NCBIfam" id="TIGR00517"/>
    </source>
</evidence>
<comment type="pathway">
    <text evidence="7 9">Lipid metabolism; fatty acid biosynthesis.</text>
</comment>
<dbReference type="GO" id="GO:0005829">
    <property type="term" value="C:cytosol"/>
    <property type="evidence" value="ECO:0007669"/>
    <property type="project" value="TreeGrafter"/>
</dbReference>
<dbReference type="KEGG" id="bpip:BPP43_00345"/>
<dbReference type="AlphaFoldDB" id="A0A3B6VHL9"/>
<feature type="domain" description="Carrier" evidence="10">
    <location>
        <begin position="1"/>
        <end position="77"/>
    </location>
</feature>
<keyword evidence="1 7" id="KW-0596">Phosphopantetheine</keyword>
<evidence type="ECO:0000256" key="4">
    <source>
        <dbReference type="ARBA" id="ARBA00022832"/>
    </source>
</evidence>
<name>A0A3B6VHL9_BRAPL</name>
<dbReference type="PROSITE" id="PS50075">
    <property type="entry name" value="CARRIER"/>
    <property type="match status" value="1"/>
</dbReference>
<evidence type="ECO:0000256" key="3">
    <source>
        <dbReference type="ARBA" id="ARBA00022553"/>
    </source>
</evidence>
<keyword evidence="2 7" id="KW-0444">Lipid biosynthesis</keyword>
<comment type="PTM">
    <text evidence="7">4'-phosphopantetheine is transferred from CoA to a specific serine of apo-ACP by AcpS. This modification is essential for activity because fatty acids are bound in thioester linkage to the sulfhydryl of the prosthetic group.</text>
</comment>
<keyword evidence="6 7" id="KW-0275">Fatty acid biosynthesis</keyword>
<keyword evidence="4 7" id="KW-0276">Fatty acid metabolism</keyword>
<evidence type="ECO:0000259" key="10">
    <source>
        <dbReference type="PROSITE" id="PS50075"/>
    </source>
</evidence>
<dbReference type="InterPro" id="IPR003231">
    <property type="entry name" value="ACP"/>
</dbReference>
<dbReference type="GO" id="GO:0000036">
    <property type="term" value="F:acyl carrier activity"/>
    <property type="evidence" value="ECO:0007669"/>
    <property type="project" value="UniProtKB-UniRule"/>
</dbReference>
<evidence type="ECO:0000256" key="5">
    <source>
        <dbReference type="ARBA" id="ARBA00023098"/>
    </source>
</evidence>
<evidence type="ECO:0000313" key="12">
    <source>
        <dbReference type="Proteomes" id="UP000010793"/>
    </source>
</evidence>
<evidence type="ECO:0000256" key="9">
    <source>
        <dbReference type="RuleBase" id="RU003545"/>
    </source>
</evidence>
<evidence type="ECO:0000256" key="2">
    <source>
        <dbReference type="ARBA" id="ARBA00022516"/>
    </source>
</evidence>
<dbReference type="PANTHER" id="PTHR20863:SF76">
    <property type="entry name" value="CARRIER DOMAIN-CONTAINING PROTEIN"/>
    <property type="match status" value="1"/>
</dbReference>
<evidence type="ECO:0000256" key="7">
    <source>
        <dbReference type="HAMAP-Rule" id="MF_01217"/>
    </source>
</evidence>
<dbReference type="GO" id="GO:0016020">
    <property type="term" value="C:membrane"/>
    <property type="evidence" value="ECO:0007669"/>
    <property type="project" value="GOC"/>
</dbReference>
<keyword evidence="12" id="KW-1185">Reference proteome</keyword>
<dbReference type="NCBIfam" id="TIGR00517">
    <property type="entry name" value="acyl_carrier"/>
    <property type="match status" value="1"/>
</dbReference>